<proteinExistence type="predicted"/>
<organism evidence="2 3">
    <name type="scientific">Piscibacillus salipiscarius</name>
    <dbReference type="NCBI Taxonomy" id="299480"/>
    <lineage>
        <taxon>Bacteria</taxon>
        <taxon>Bacillati</taxon>
        <taxon>Bacillota</taxon>
        <taxon>Bacilli</taxon>
        <taxon>Bacillales</taxon>
        <taxon>Bacillaceae</taxon>
        <taxon>Piscibacillus</taxon>
    </lineage>
</organism>
<dbReference type="Proteomes" id="UP001597452">
    <property type="component" value="Unassembled WGS sequence"/>
</dbReference>
<dbReference type="EMBL" id="JBHUMZ010000048">
    <property type="protein sequence ID" value="MFD2639896.1"/>
    <property type="molecule type" value="Genomic_DNA"/>
</dbReference>
<evidence type="ECO:0000313" key="2">
    <source>
        <dbReference type="EMBL" id="MFD2639896.1"/>
    </source>
</evidence>
<evidence type="ECO:0000256" key="1">
    <source>
        <dbReference type="SAM" id="Phobius"/>
    </source>
</evidence>
<keyword evidence="1" id="KW-0472">Membrane</keyword>
<sequence>MKLWYIVVLVMSSVGFIIMGIDKGKARKQKWRIPENTLWIIALLGGAPGMWLGMAVFRHKTKHKTFKFGLPILSLLLLGIVFYLS</sequence>
<feature type="transmembrane region" description="Helical" evidence="1">
    <location>
        <begin position="6"/>
        <end position="24"/>
    </location>
</feature>
<accession>A0ABW5QDM2</accession>
<protein>
    <submittedName>
        <fullName evidence="2">DUF1294 domain-containing protein</fullName>
    </submittedName>
</protein>
<dbReference type="Pfam" id="PF06961">
    <property type="entry name" value="DUF1294"/>
    <property type="match status" value="1"/>
</dbReference>
<gene>
    <name evidence="2" type="ORF">ACFSW4_13590</name>
</gene>
<keyword evidence="1" id="KW-1133">Transmembrane helix</keyword>
<evidence type="ECO:0000313" key="3">
    <source>
        <dbReference type="Proteomes" id="UP001597452"/>
    </source>
</evidence>
<dbReference type="InterPro" id="IPR010718">
    <property type="entry name" value="DUF1294"/>
</dbReference>
<name>A0ABW5QDM2_9BACI</name>
<feature type="transmembrane region" description="Helical" evidence="1">
    <location>
        <begin position="36"/>
        <end position="56"/>
    </location>
</feature>
<dbReference type="RefSeq" id="WP_377329944.1">
    <property type="nucleotide sequence ID" value="NZ_JBHUMZ010000048.1"/>
</dbReference>
<reference evidence="3" key="1">
    <citation type="journal article" date="2019" name="Int. J. Syst. Evol. Microbiol.">
        <title>The Global Catalogue of Microorganisms (GCM) 10K type strain sequencing project: providing services to taxonomists for standard genome sequencing and annotation.</title>
        <authorList>
            <consortium name="The Broad Institute Genomics Platform"/>
            <consortium name="The Broad Institute Genome Sequencing Center for Infectious Disease"/>
            <person name="Wu L."/>
            <person name="Ma J."/>
        </authorList>
    </citation>
    <scope>NUCLEOTIDE SEQUENCE [LARGE SCALE GENOMIC DNA]</scope>
    <source>
        <strain evidence="3">TISTR 1571</strain>
    </source>
</reference>
<keyword evidence="1" id="KW-0812">Transmembrane</keyword>
<feature type="transmembrane region" description="Helical" evidence="1">
    <location>
        <begin position="68"/>
        <end position="84"/>
    </location>
</feature>
<keyword evidence="3" id="KW-1185">Reference proteome</keyword>
<comment type="caution">
    <text evidence="2">The sequence shown here is derived from an EMBL/GenBank/DDBJ whole genome shotgun (WGS) entry which is preliminary data.</text>
</comment>